<evidence type="ECO:0000313" key="4">
    <source>
        <dbReference type="EMBL" id="EEP78603.1"/>
    </source>
</evidence>
<sequence>MKEAFASISGDRIKVSIQESPIPTPNEHQVVIRVKAAGLNPKDWKYLTETPTDQGDDVAGYVHAVGSKVTEFKPGDRVAAFHQMGAAHGGYAEYSLAWAYTTFHLPEQTSFEVRSVEAATIPLAAMTAALGLYQDLGLPLPWNPARTSIPLIVYGGGSAVGSFVIKLARLSNIHPIIAVAGKGTPQIEPLLDKSKGDTTIDYRDGDEAVVAAFNKALNGKKIEYAFDAISEHNSYINIGHVLDPQKGKIAVILPWQH</sequence>
<dbReference type="InterPro" id="IPR036291">
    <property type="entry name" value="NAD(P)-bd_dom_sf"/>
</dbReference>
<dbReference type="RefSeq" id="XP_002543932.1">
    <property type="nucleotide sequence ID" value="XM_002543886.1"/>
</dbReference>
<reference evidence="5" key="1">
    <citation type="journal article" date="2009" name="Genome Res.">
        <title>Comparative genomic analyses of the human fungal pathogens Coccidioides and their relatives.</title>
        <authorList>
            <person name="Sharpton T.J."/>
            <person name="Stajich J.E."/>
            <person name="Rounsley S.D."/>
            <person name="Gardner M.J."/>
            <person name="Wortman J.R."/>
            <person name="Jordar V.S."/>
            <person name="Maiti R."/>
            <person name="Kodira C.D."/>
            <person name="Neafsey D.E."/>
            <person name="Zeng Q."/>
            <person name="Hung C.-Y."/>
            <person name="McMahan C."/>
            <person name="Muszewska A."/>
            <person name="Grynberg M."/>
            <person name="Mandel M.A."/>
            <person name="Kellner E.M."/>
            <person name="Barker B.M."/>
            <person name="Galgiani J.N."/>
            <person name="Orbach M.J."/>
            <person name="Kirkland T.N."/>
            <person name="Cole G.T."/>
            <person name="Henn M.R."/>
            <person name="Birren B.W."/>
            <person name="Taylor J.W."/>
        </authorList>
    </citation>
    <scope>NUCLEOTIDE SEQUENCE [LARGE SCALE GENOMIC DNA]</scope>
    <source>
        <strain evidence="5">UAMH 1704</strain>
    </source>
</reference>
<dbReference type="VEuPathDB" id="FungiDB:UREG_03449"/>
<comment type="similarity">
    <text evidence="1">Belongs to the zinc-containing alcohol dehydrogenase family.</text>
</comment>
<evidence type="ECO:0000313" key="5">
    <source>
        <dbReference type="Proteomes" id="UP000002058"/>
    </source>
</evidence>
<feature type="domain" description="Enoyl reductase (ER)" evidence="3">
    <location>
        <begin position="10"/>
        <end position="251"/>
    </location>
</feature>
<dbReference type="GeneID" id="8442023"/>
<dbReference type="OrthoDB" id="3233595at2759"/>
<protein>
    <recommendedName>
        <fullName evidence="3">Enoyl reductase (ER) domain-containing protein</fullName>
    </recommendedName>
</protein>
<dbReference type="Gene3D" id="3.40.50.720">
    <property type="entry name" value="NAD(P)-binding Rossmann-like Domain"/>
    <property type="match status" value="1"/>
</dbReference>
<dbReference type="EMBL" id="CH476616">
    <property type="protein sequence ID" value="EEP78603.1"/>
    <property type="molecule type" value="Genomic_DNA"/>
</dbReference>
<dbReference type="eggNOG" id="KOG1198">
    <property type="taxonomic scope" value="Eukaryota"/>
</dbReference>
<dbReference type="HOGENOM" id="CLU_026673_16_0_1"/>
<dbReference type="Proteomes" id="UP000002058">
    <property type="component" value="Unassembled WGS sequence"/>
</dbReference>
<evidence type="ECO:0000256" key="2">
    <source>
        <dbReference type="ARBA" id="ARBA00023002"/>
    </source>
</evidence>
<evidence type="ECO:0000259" key="3">
    <source>
        <dbReference type="SMART" id="SM00829"/>
    </source>
</evidence>
<accession>C4JQW7</accession>
<gene>
    <name evidence="4" type="ORF">UREG_03449</name>
</gene>
<dbReference type="InterPro" id="IPR011032">
    <property type="entry name" value="GroES-like_sf"/>
</dbReference>
<dbReference type="PANTHER" id="PTHR45348">
    <property type="entry name" value="HYPOTHETICAL OXIDOREDUCTASE (EUROFUNG)"/>
    <property type="match status" value="1"/>
</dbReference>
<proteinExistence type="inferred from homology"/>
<evidence type="ECO:0000256" key="1">
    <source>
        <dbReference type="ARBA" id="ARBA00008072"/>
    </source>
</evidence>
<dbReference type="KEGG" id="ure:UREG_03449"/>
<dbReference type="SMART" id="SM00829">
    <property type="entry name" value="PKS_ER"/>
    <property type="match status" value="1"/>
</dbReference>
<name>C4JQW7_UNCRE</name>
<organism evidence="4 5">
    <name type="scientific">Uncinocarpus reesii (strain UAMH 1704)</name>
    <dbReference type="NCBI Taxonomy" id="336963"/>
    <lineage>
        <taxon>Eukaryota</taxon>
        <taxon>Fungi</taxon>
        <taxon>Dikarya</taxon>
        <taxon>Ascomycota</taxon>
        <taxon>Pezizomycotina</taxon>
        <taxon>Eurotiomycetes</taxon>
        <taxon>Eurotiomycetidae</taxon>
        <taxon>Onygenales</taxon>
        <taxon>Onygenaceae</taxon>
        <taxon>Uncinocarpus</taxon>
    </lineage>
</organism>
<dbReference type="PANTHER" id="PTHR45348:SF5">
    <property type="entry name" value="OXIDOREDUCTASE, PUTATIVE (AFU_ORTHOLOGUE AFUA_8G01420)-RELATED"/>
    <property type="match status" value="1"/>
</dbReference>
<dbReference type="AlphaFoldDB" id="C4JQW7"/>
<dbReference type="SUPFAM" id="SSF51735">
    <property type="entry name" value="NAD(P)-binding Rossmann-fold domains"/>
    <property type="match status" value="1"/>
</dbReference>
<dbReference type="CDD" id="cd08249">
    <property type="entry name" value="enoyl_reductase_like"/>
    <property type="match status" value="1"/>
</dbReference>
<dbReference type="Pfam" id="PF08240">
    <property type="entry name" value="ADH_N"/>
    <property type="match status" value="1"/>
</dbReference>
<dbReference type="InterPro" id="IPR020843">
    <property type="entry name" value="ER"/>
</dbReference>
<keyword evidence="5" id="KW-1185">Reference proteome</keyword>
<keyword evidence="2" id="KW-0560">Oxidoreductase</keyword>
<dbReference type="GO" id="GO:0016651">
    <property type="term" value="F:oxidoreductase activity, acting on NAD(P)H"/>
    <property type="evidence" value="ECO:0007669"/>
    <property type="project" value="InterPro"/>
</dbReference>
<dbReference type="OMA" id="CFHAVDA"/>
<dbReference type="InterPro" id="IPR047122">
    <property type="entry name" value="Trans-enoyl_RdTase-like"/>
</dbReference>
<dbReference type="SUPFAM" id="SSF50129">
    <property type="entry name" value="GroES-like"/>
    <property type="match status" value="1"/>
</dbReference>
<dbReference type="InParanoid" id="C4JQW7"/>
<dbReference type="InterPro" id="IPR013154">
    <property type="entry name" value="ADH-like_N"/>
</dbReference>
<dbReference type="STRING" id="336963.C4JQW7"/>
<dbReference type="Gene3D" id="3.90.180.10">
    <property type="entry name" value="Medium-chain alcohol dehydrogenases, catalytic domain"/>
    <property type="match status" value="1"/>
</dbReference>